<dbReference type="GO" id="GO:0045735">
    <property type="term" value="F:nutrient reservoir activity"/>
    <property type="evidence" value="ECO:0007669"/>
    <property type="project" value="UniProtKB-KW"/>
</dbReference>
<keyword evidence="4" id="KW-0732">Signal</keyword>
<dbReference type="Gene3D" id="1.10.110.10">
    <property type="entry name" value="Plant lipid-transfer and hydrophobic proteins"/>
    <property type="match status" value="1"/>
</dbReference>
<feature type="chain" id="PRO_5004549898" description="Bifunctional inhibitor/plant lipid transfer protein/seed storage helical domain-containing protein" evidence="4">
    <location>
        <begin position="22"/>
        <end position="132"/>
    </location>
</feature>
<reference evidence="6 7" key="1">
    <citation type="journal article" date="2013" name="BMC Genomics">
        <title>The miniature genome of a carnivorous plant Genlisea aurea contains a low number of genes and short non-coding sequences.</title>
        <authorList>
            <person name="Leushkin E.V."/>
            <person name="Sutormin R.A."/>
            <person name="Nabieva E.R."/>
            <person name="Penin A.A."/>
            <person name="Kondrashov A.S."/>
            <person name="Logacheva M.D."/>
        </authorList>
    </citation>
    <scope>NUCLEOTIDE SEQUENCE [LARGE SCALE GENOMIC DNA]</scope>
</reference>
<feature type="signal peptide" evidence="4">
    <location>
        <begin position="1"/>
        <end position="21"/>
    </location>
</feature>
<protein>
    <recommendedName>
        <fullName evidence="5">Bifunctional inhibitor/plant lipid transfer protein/seed storage helical domain-containing protein</fullName>
    </recommendedName>
</protein>
<comment type="caution">
    <text evidence="6">The sequence shown here is derived from an EMBL/GenBank/DDBJ whole genome shotgun (WGS) entry which is preliminary data.</text>
</comment>
<dbReference type="Proteomes" id="UP000015453">
    <property type="component" value="Unassembled WGS sequence"/>
</dbReference>
<accession>S8DFG7</accession>
<sequence>MAKLVILVASLAAMYLLAAAAATTTTVVISTAADGDENQRCEERGREMRQCMEFMRMMPRGGRRVMGMMEGCCEELRDVEPECRCDEIRRMMRMMEMEGEEAMMMEKAERLPKMCGFEYPRRCRMTAAASLV</sequence>
<dbReference type="Pfam" id="PF00234">
    <property type="entry name" value="Tryp_alpha_amyl"/>
    <property type="match status" value="1"/>
</dbReference>
<keyword evidence="2" id="KW-0758">Storage protein</keyword>
<dbReference type="PANTHER" id="PTHR35496">
    <property type="entry name" value="2S SEED STORAGE PROTEIN 1-RELATED"/>
    <property type="match status" value="1"/>
</dbReference>
<dbReference type="SUPFAM" id="SSF47699">
    <property type="entry name" value="Bifunctional inhibitor/lipid-transfer protein/seed storage 2S albumin"/>
    <property type="match status" value="1"/>
</dbReference>
<dbReference type="SMART" id="SM00499">
    <property type="entry name" value="AAI"/>
    <property type="match status" value="1"/>
</dbReference>
<dbReference type="EMBL" id="AUSU01006767">
    <property type="protein sequence ID" value="EPS61538.1"/>
    <property type="molecule type" value="Genomic_DNA"/>
</dbReference>
<organism evidence="6 7">
    <name type="scientific">Genlisea aurea</name>
    <dbReference type="NCBI Taxonomy" id="192259"/>
    <lineage>
        <taxon>Eukaryota</taxon>
        <taxon>Viridiplantae</taxon>
        <taxon>Streptophyta</taxon>
        <taxon>Embryophyta</taxon>
        <taxon>Tracheophyta</taxon>
        <taxon>Spermatophyta</taxon>
        <taxon>Magnoliopsida</taxon>
        <taxon>eudicotyledons</taxon>
        <taxon>Gunneridae</taxon>
        <taxon>Pentapetalae</taxon>
        <taxon>asterids</taxon>
        <taxon>lamiids</taxon>
        <taxon>Lamiales</taxon>
        <taxon>Lentibulariaceae</taxon>
        <taxon>Genlisea</taxon>
    </lineage>
</organism>
<evidence type="ECO:0000313" key="7">
    <source>
        <dbReference type="Proteomes" id="UP000015453"/>
    </source>
</evidence>
<proteinExistence type="inferred from homology"/>
<evidence type="ECO:0000256" key="2">
    <source>
        <dbReference type="ARBA" id="ARBA00022761"/>
    </source>
</evidence>
<keyword evidence="3" id="KW-0708">Seed storage protein</keyword>
<dbReference type="InterPro" id="IPR036312">
    <property type="entry name" value="Bifun_inhib/LTP/seed_sf"/>
</dbReference>
<evidence type="ECO:0000256" key="3">
    <source>
        <dbReference type="ARBA" id="ARBA00023129"/>
    </source>
</evidence>
<dbReference type="InterPro" id="IPR000617">
    <property type="entry name" value="Napin/2SS/CON"/>
</dbReference>
<evidence type="ECO:0000313" key="6">
    <source>
        <dbReference type="EMBL" id="EPS61538.1"/>
    </source>
</evidence>
<evidence type="ECO:0000256" key="4">
    <source>
        <dbReference type="SAM" id="SignalP"/>
    </source>
</evidence>
<comment type="similarity">
    <text evidence="1">Belongs to the 2S seed storage albumins family.</text>
</comment>
<keyword evidence="7" id="KW-1185">Reference proteome</keyword>
<feature type="domain" description="Bifunctional inhibitor/plant lipid transfer protein/seed storage helical" evidence="5">
    <location>
        <begin position="51"/>
        <end position="123"/>
    </location>
</feature>
<name>S8DFG7_9LAMI</name>
<gene>
    <name evidence="6" type="ORF">M569_13259</name>
</gene>
<dbReference type="AlphaFoldDB" id="S8DFG7"/>
<dbReference type="InterPro" id="IPR016140">
    <property type="entry name" value="Bifunc_inhib/LTP/seed_store"/>
</dbReference>
<dbReference type="PANTHER" id="PTHR35496:SF4">
    <property type="entry name" value="2S SULFUR-RICH SEED STORAGE PROTEIN 2-LIKE"/>
    <property type="match status" value="1"/>
</dbReference>
<evidence type="ECO:0000259" key="5">
    <source>
        <dbReference type="SMART" id="SM00499"/>
    </source>
</evidence>
<evidence type="ECO:0000256" key="1">
    <source>
        <dbReference type="ARBA" id="ARBA00008262"/>
    </source>
</evidence>